<organism evidence="2 3">
    <name type="scientific">Rickenella mellea</name>
    <dbReference type="NCBI Taxonomy" id="50990"/>
    <lineage>
        <taxon>Eukaryota</taxon>
        <taxon>Fungi</taxon>
        <taxon>Dikarya</taxon>
        <taxon>Basidiomycota</taxon>
        <taxon>Agaricomycotina</taxon>
        <taxon>Agaricomycetes</taxon>
        <taxon>Hymenochaetales</taxon>
        <taxon>Rickenellaceae</taxon>
        <taxon>Rickenella</taxon>
    </lineage>
</organism>
<feature type="domain" description="BTB" evidence="1">
    <location>
        <begin position="25"/>
        <end position="103"/>
    </location>
</feature>
<dbReference type="SUPFAM" id="SSF54695">
    <property type="entry name" value="POZ domain"/>
    <property type="match status" value="1"/>
</dbReference>
<dbReference type="STRING" id="50990.A0A4Y7PR94"/>
<dbReference type="Proteomes" id="UP000294933">
    <property type="component" value="Unassembled WGS sequence"/>
</dbReference>
<dbReference type="OrthoDB" id="3218112at2759"/>
<dbReference type="Pfam" id="PF00651">
    <property type="entry name" value="BTB"/>
    <property type="match status" value="1"/>
</dbReference>
<evidence type="ECO:0000313" key="3">
    <source>
        <dbReference type="Proteomes" id="UP000294933"/>
    </source>
</evidence>
<dbReference type="InterPro" id="IPR000210">
    <property type="entry name" value="BTB/POZ_dom"/>
</dbReference>
<proteinExistence type="predicted"/>
<dbReference type="PROSITE" id="PS50097">
    <property type="entry name" value="BTB"/>
    <property type="match status" value="1"/>
</dbReference>
<dbReference type="InterPro" id="IPR011333">
    <property type="entry name" value="SKP1/BTB/POZ_sf"/>
</dbReference>
<dbReference type="Gene3D" id="3.30.710.10">
    <property type="entry name" value="Potassium Channel Kv1.1, Chain A"/>
    <property type="match status" value="1"/>
</dbReference>
<dbReference type="CDD" id="cd18186">
    <property type="entry name" value="BTB_POZ_ZBTB_KLHL-like"/>
    <property type="match status" value="1"/>
</dbReference>
<accession>A0A4Y7PR94</accession>
<sequence length="353" mass="40734">MSSPLSDDCQSSDNTHHERLYRTDGDLVLSAPNKHGGRTFYRVHKFMLSDHSSVFRDMFSLPPAAEGSIDMYDGVPVVHLTDPAGDITDLLQTLYDPSQIIFDRFDPFAPLKLEGLLKLATKYDFQRLRRSIIEHFVPAWPATLREWDYLEENMNAWTVDDSPDTDSKTLDDVFPEPGAAIHLARLCDIPQVLPAAFYNLSRLSQKYDWSHYHAHCFDSRYDSLYWGQRTARWALLCSEDYRCLLMGKERMDEFVLSLSPKTFGVGMGCRDDATKSKCSGRAQKLLDKMGKECKQSRDVLATMLKYERTTQEGVFKLCYFCRCNFAANMPKQRDRLWEMIPEMFKVPSLQAEH</sequence>
<evidence type="ECO:0000259" key="1">
    <source>
        <dbReference type="PROSITE" id="PS50097"/>
    </source>
</evidence>
<reference evidence="2 3" key="1">
    <citation type="submission" date="2018-06" db="EMBL/GenBank/DDBJ databases">
        <title>A transcriptomic atlas of mushroom development highlights an independent origin of complex multicellularity.</title>
        <authorList>
            <consortium name="DOE Joint Genome Institute"/>
            <person name="Krizsan K."/>
            <person name="Almasi E."/>
            <person name="Merenyi Z."/>
            <person name="Sahu N."/>
            <person name="Viragh M."/>
            <person name="Koszo T."/>
            <person name="Mondo S."/>
            <person name="Kiss B."/>
            <person name="Balint B."/>
            <person name="Kues U."/>
            <person name="Barry K."/>
            <person name="Hegedus J.C."/>
            <person name="Henrissat B."/>
            <person name="Johnson J."/>
            <person name="Lipzen A."/>
            <person name="Ohm R."/>
            <person name="Nagy I."/>
            <person name="Pangilinan J."/>
            <person name="Yan J."/>
            <person name="Xiong Y."/>
            <person name="Grigoriev I.V."/>
            <person name="Hibbett D.S."/>
            <person name="Nagy L.G."/>
        </authorList>
    </citation>
    <scope>NUCLEOTIDE SEQUENCE [LARGE SCALE GENOMIC DNA]</scope>
    <source>
        <strain evidence="2 3">SZMC22713</strain>
    </source>
</reference>
<name>A0A4Y7PR94_9AGAM</name>
<dbReference type="SMART" id="SM00225">
    <property type="entry name" value="BTB"/>
    <property type="match status" value="1"/>
</dbReference>
<gene>
    <name evidence="2" type="ORF">BD410DRAFT_843478</name>
</gene>
<dbReference type="VEuPathDB" id="FungiDB:BD410DRAFT_843478"/>
<evidence type="ECO:0000313" key="2">
    <source>
        <dbReference type="EMBL" id="TDL17685.1"/>
    </source>
</evidence>
<protein>
    <recommendedName>
        <fullName evidence="1">BTB domain-containing protein</fullName>
    </recommendedName>
</protein>
<dbReference type="EMBL" id="ML170218">
    <property type="protein sequence ID" value="TDL17685.1"/>
    <property type="molecule type" value="Genomic_DNA"/>
</dbReference>
<dbReference type="AlphaFoldDB" id="A0A4Y7PR94"/>
<keyword evidence="3" id="KW-1185">Reference proteome</keyword>